<dbReference type="EMBL" id="MU069739">
    <property type="protein sequence ID" value="KAF5834760.1"/>
    <property type="molecule type" value="Genomic_DNA"/>
</dbReference>
<comment type="caution">
    <text evidence="2">The sequence shown here is derived from an EMBL/GenBank/DDBJ whole genome shotgun (WGS) entry which is preliminary data.</text>
</comment>
<feature type="compositionally biased region" description="Low complexity" evidence="1">
    <location>
        <begin position="169"/>
        <end position="179"/>
    </location>
</feature>
<dbReference type="Proteomes" id="UP000815325">
    <property type="component" value="Unassembled WGS sequence"/>
</dbReference>
<evidence type="ECO:0000256" key="1">
    <source>
        <dbReference type="SAM" id="MobiDB-lite"/>
    </source>
</evidence>
<organism evidence="2 3">
    <name type="scientific">Dunaliella salina</name>
    <name type="common">Green alga</name>
    <name type="synonym">Protococcus salinus</name>
    <dbReference type="NCBI Taxonomy" id="3046"/>
    <lineage>
        <taxon>Eukaryota</taxon>
        <taxon>Viridiplantae</taxon>
        <taxon>Chlorophyta</taxon>
        <taxon>core chlorophytes</taxon>
        <taxon>Chlorophyceae</taxon>
        <taxon>CS clade</taxon>
        <taxon>Chlamydomonadales</taxon>
        <taxon>Dunaliellaceae</taxon>
        <taxon>Dunaliella</taxon>
    </lineage>
</organism>
<protein>
    <submittedName>
        <fullName evidence="2">Uncharacterized protein</fullName>
    </submittedName>
</protein>
<name>A0ABQ7GJJ6_DUNSA</name>
<feature type="region of interest" description="Disordered" evidence="1">
    <location>
        <begin position="115"/>
        <end position="211"/>
    </location>
</feature>
<accession>A0ABQ7GJJ6</accession>
<proteinExistence type="predicted"/>
<keyword evidence="3" id="KW-1185">Reference proteome</keyword>
<evidence type="ECO:0000313" key="3">
    <source>
        <dbReference type="Proteomes" id="UP000815325"/>
    </source>
</evidence>
<reference evidence="2" key="1">
    <citation type="submission" date="2017-08" db="EMBL/GenBank/DDBJ databases">
        <authorList>
            <person name="Polle J.E."/>
            <person name="Barry K."/>
            <person name="Cushman J."/>
            <person name="Schmutz J."/>
            <person name="Tran D."/>
            <person name="Hathwaick L.T."/>
            <person name="Yim W.C."/>
            <person name="Jenkins J."/>
            <person name="Mckie-Krisberg Z.M."/>
            <person name="Prochnik S."/>
            <person name="Lindquist E."/>
            <person name="Dockter R.B."/>
            <person name="Adam C."/>
            <person name="Molina H."/>
            <person name="Bunkerborg J."/>
            <person name="Jin E."/>
            <person name="Buchheim M."/>
            <person name="Magnuson J."/>
        </authorList>
    </citation>
    <scope>NUCLEOTIDE SEQUENCE</scope>
    <source>
        <strain evidence="2">CCAP 19/18</strain>
    </source>
</reference>
<gene>
    <name evidence="2" type="ORF">DUNSADRAFT_8448</name>
</gene>
<evidence type="ECO:0000313" key="2">
    <source>
        <dbReference type="EMBL" id="KAF5834760.1"/>
    </source>
</evidence>
<sequence>MNRALAELLGEGRQDAMVRAKFDTERLRRLVLLYCNRMRRAMSSPRSCYFTGLLSLVPAMLAELADAALSEFTFDASHLAALDQLAVWTKACEVSVAAALHDCIDDDVAVRWLGRPKGNSSGGSSGGSSSRRGVSAVDGAAGRDHGNSGGSIVLRPGSAIKRGSASGLAVPAHPAVSPHAYRHTSASGGVVRRRSSGNRPFVSRGSAPGGGNAAVGDGGAAAAGGGNVHYKWQGGVAGAVQLGSGSNLDPGIQSMWGEGD</sequence>